<evidence type="ECO:0000256" key="5">
    <source>
        <dbReference type="ARBA" id="ARBA00023237"/>
    </source>
</evidence>
<feature type="chain" id="PRO_5043594320" description="RagB/SusD domain-containing protein" evidence="6">
    <location>
        <begin position="23"/>
        <end position="521"/>
    </location>
</feature>
<evidence type="ECO:0000256" key="1">
    <source>
        <dbReference type="ARBA" id="ARBA00004442"/>
    </source>
</evidence>
<evidence type="ECO:0000313" key="8">
    <source>
        <dbReference type="EMBL" id="BDD12654.1"/>
    </source>
</evidence>
<dbReference type="KEGG" id="fax:FUAX_50860"/>
<dbReference type="EMBL" id="AP025319">
    <property type="protein sequence ID" value="BDD12654.1"/>
    <property type="molecule type" value="Genomic_DNA"/>
</dbReference>
<dbReference type="Pfam" id="PF07980">
    <property type="entry name" value="SusD_RagB"/>
    <property type="match status" value="1"/>
</dbReference>
<comment type="subcellular location">
    <subcellularLocation>
        <location evidence="1">Cell outer membrane</location>
    </subcellularLocation>
</comment>
<geneLocation type="plasmid" evidence="8 9">
    <name>pFA5</name>
</geneLocation>
<evidence type="ECO:0000259" key="7">
    <source>
        <dbReference type="Pfam" id="PF07980"/>
    </source>
</evidence>
<keyword evidence="9" id="KW-1185">Reference proteome</keyword>
<evidence type="ECO:0000256" key="6">
    <source>
        <dbReference type="SAM" id="SignalP"/>
    </source>
</evidence>
<keyword evidence="3 6" id="KW-0732">Signal</keyword>
<keyword evidence="5" id="KW-0998">Cell outer membrane</keyword>
<name>A0AAU9D234_9BACT</name>
<dbReference type="InterPro" id="IPR012944">
    <property type="entry name" value="SusD_RagB_dom"/>
</dbReference>
<dbReference type="SUPFAM" id="SSF48452">
    <property type="entry name" value="TPR-like"/>
    <property type="match status" value="1"/>
</dbReference>
<accession>A0AAU9D234</accession>
<dbReference type="PROSITE" id="PS51257">
    <property type="entry name" value="PROKAR_LIPOPROTEIN"/>
    <property type="match status" value="1"/>
</dbReference>
<protein>
    <recommendedName>
        <fullName evidence="7">RagB/SusD domain-containing protein</fullName>
    </recommendedName>
</protein>
<proteinExistence type="inferred from homology"/>
<organism evidence="8 9">
    <name type="scientific">Fulvitalea axinellae</name>
    <dbReference type="NCBI Taxonomy" id="1182444"/>
    <lineage>
        <taxon>Bacteria</taxon>
        <taxon>Pseudomonadati</taxon>
        <taxon>Bacteroidota</taxon>
        <taxon>Cytophagia</taxon>
        <taxon>Cytophagales</taxon>
        <taxon>Persicobacteraceae</taxon>
        <taxon>Fulvitalea</taxon>
    </lineage>
</organism>
<feature type="signal peptide" evidence="6">
    <location>
        <begin position="1"/>
        <end position="22"/>
    </location>
</feature>
<keyword evidence="4" id="KW-0472">Membrane</keyword>
<dbReference type="Proteomes" id="UP001348817">
    <property type="component" value="Plasmid pFA5"/>
</dbReference>
<dbReference type="InterPro" id="IPR011990">
    <property type="entry name" value="TPR-like_helical_dom_sf"/>
</dbReference>
<sequence>MAVMKRKNPTKIRFGIMIWAWAALSVGMASCSDFFDPSQDLIQEREDHYNSLEDVRRGLTGAYAGLQKVVDNVVVMGGLRADLMTVTGNYDPFLEQVENHGMSPDNPYASPKYFYDIILNCNDVLENIEKSKADPKMTDEVADAYRAELRTLRAWTYLQLAQTYKEVPVIKEALNGHFGDYEPERYNKVKMLNWLITEMEWISEQEQLDWREFDNKKVELWTPYEVVFINRKALLGELYLASGNFEKAATTFYDCIINDGDGKDDPKLKCSSLTGGIFWDDTWQRVEDGTVGMEHLSVIPFDNRKHQTHGLMSLFSNATQHKYLIKPTEVAVNKWQGQRGHNFNFDVYRGLNKSYAVVSDDTLVNKYMIGKSIYESDAVYPIYRAADLHLLYAEATNRAGNPAEALGVINTQLKGSPETAGIRGRVSLKSVEMDDLRLRYPNAGSEMELVEMALLEERALEFAFEGKRWNDLVRFAERAGRPAWLADRIAAKYATDPSKREEARKMLMDVSKWKIDMPTLK</sequence>
<evidence type="ECO:0000313" key="9">
    <source>
        <dbReference type="Proteomes" id="UP001348817"/>
    </source>
</evidence>
<evidence type="ECO:0000256" key="2">
    <source>
        <dbReference type="ARBA" id="ARBA00006275"/>
    </source>
</evidence>
<evidence type="ECO:0000256" key="4">
    <source>
        <dbReference type="ARBA" id="ARBA00023136"/>
    </source>
</evidence>
<comment type="similarity">
    <text evidence="2">Belongs to the SusD family.</text>
</comment>
<keyword evidence="8" id="KW-0614">Plasmid</keyword>
<reference evidence="8 9" key="1">
    <citation type="submission" date="2021-12" db="EMBL/GenBank/DDBJ databases">
        <title>Genome sequencing of bacteria with rrn-lacking chromosome and rrn-plasmid.</title>
        <authorList>
            <person name="Anda M."/>
            <person name="Iwasaki W."/>
        </authorList>
    </citation>
    <scope>NUCLEOTIDE SEQUENCE [LARGE SCALE GENOMIC DNA]</scope>
    <source>
        <strain evidence="8 9">DSM 100852</strain>
        <plasmid evidence="8 9">pFA5</plasmid>
    </source>
</reference>
<feature type="domain" description="RagB/SusD" evidence="7">
    <location>
        <begin position="261"/>
        <end position="498"/>
    </location>
</feature>
<dbReference type="AlphaFoldDB" id="A0AAU9D234"/>
<evidence type="ECO:0000256" key="3">
    <source>
        <dbReference type="ARBA" id="ARBA00022729"/>
    </source>
</evidence>
<dbReference type="GO" id="GO:0009279">
    <property type="term" value="C:cell outer membrane"/>
    <property type="evidence" value="ECO:0007669"/>
    <property type="project" value="UniProtKB-SubCell"/>
</dbReference>
<dbReference type="Gene3D" id="1.25.40.390">
    <property type="match status" value="1"/>
</dbReference>
<gene>
    <name evidence="8" type="ORF">FUAX_50860</name>
</gene>